<name>J4H3W9_9APHY</name>
<feature type="compositionally biased region" description="Low complexity" evidence="1">
    <location>
        <begin position="52"/>
        <end position="61"/>
    </location>
</feature>
<organism evidence="2 3">
    <name type="scientific">Fibroporia radiculosa</name>
    <dbReference type="NCBI Taxonomy" id="599839"/>
    <lineage>
        <taxon>Eukaryota</taxon>
        <taxon>Fungi</taxon>
        <taxon>Dikarya</taxon>
        <taxon>Basidiomycota</taxon>
        <taxon>Agaricomycotina</taxon>
        <taxon>Agaricomycetes</taxon>
        <taxon>Polyporales</taxon>
        <taxon>Fibroporiaceae</taxon>
        <taxon>Fibroporia</taxon>
    </lineage>
</organism>
<accession>J4H3W9</accession>
<dbReference type="AlphaFoldDB" id="J4H3W9"/>
<dbReference type="GO" id="GO:0003729">
    <property type="term" value="F:mRNA binding"/>
    <property type="evidence" value="ECO:0007669"/>
    <property type="project" value="TreeGrafter"/>
</dbReference>
<dbReference type="PANTHER" id="PTHR47938">
    <property type="entry name" value="RESPIRATORY COMPLEX I CHAPERONE (CIA84), PUTATIVE (AFU_ORTHOLOGUE AFUA_2G06020)-RELATED"/>
    <property type="match status" value="1"/>
</dbReference>
<feature type="region of interest" description="Disordered" evidence="1">
    <location>
        <begin position="33"/>
        <end position="61"/>
    </location>
</feature>
<gene>
    <name evidence="2" type="ORF">FIBRA_06130</name>
</gene>
<evidence type="ECO:0000313" key="3">
    <source>
        <dbReference type="Proteomes" id="UP000006352"/>
    </source>
</evidence>
<dbReference type="Proteomes" id="UP000006352">
    <property type="component" value="Unassembled WGS sequence"/>
</dbReference>
<dbReference type="EMBL" id="HE797137">
    <property type="protein sequence ID" value="CCM03974.1"/>
    <property type="molecule type" value="Genomic_DNA"/>
</dbReference>
<dbReference type="InterPro" id="IPR011990">
    <property type="entry name" value="TPR-like_helical_dom_sf"/>
</dbReference>
<protein>
    <submittedName>
        <fullName evidence="2">Uncharacterized protein</fullName>
    </submittedName>
</protein>
<keyword evidence="3" id="KW-1185">Reference proteome</keyword>
<dbReference type="GeneID" id="24098885"/>
<reference evidence="2 3" key="1">
    <citation type="journal article" date="2012" name="Appl. Environ. Microbiol.">
        <title>Short-read sequencing for genomic analysis of the brown rot fungus Fibroporia radiculosa.</title>
        <authorList>
            <person name="Tang J.D."/>
            <person name="Perkins A.D."/>
            <person name="Sonstegard T.S."/>
            <person name="Schroeder S.G."/>
            <person name="Burgess S.C."/>
            <person name="Diehl S.V."/>
        </authorList>
    </citation>
    <scope>NUCLEOTIDE SEQUENCE [LARGE SCALE GENOMIC DNA]</scope>
    <source>
        <strain evidence="2 3">TFFH 294</strain>
    </source>
</reference>
<dbReference type="OrthoDB" id="2554293at2759"/>
<dbReference type="HOGENOM" id="CLU_017726_0_0_1"/>
<dbReference type="RefSeq" id="XP_012183257.1">
    <property type="nucleotide sequence ID" value="XM_012327867.1"/>
</dbReference>
<dbReference type="InParanoid" id="J4H3W9"/>
<dbReference type="PANTHER" id="PTHR47938:SF35">
    <property type="entry name" value="PENTATRICOPEPTIDE REPEAT-CONTAINING PROTEIN 4, MITOCHONDRIAL-RELATED"/>
    <property type="match status" value="1"/>
</dbReference>
<sequence length="926" mass="103294">MAHLVRNPHTNIAVDRDYSPCISGRASLSTSSANYESPAIASRPPRSTPEHPLLSPSSSEGRLSSLSLTAAQISRASAQAVRLCARDGKFGDALYLVNSLRSSTNQDDVLVEEKQNLHHSKSRTVAHMKPIDFGQVVSARLSAHSFLHGLVRAGYSKKAARYAEMMMEHGIRIRETTTNTIIVSLSSNLATSLNGNLLANTVRRPRIRDGPEVLELREMVIGDRCTRAAVQLLGKARMWGQCRSQRMYDNAISGCLMQGEIIVASLLFVLLVKDWQLRQSLAKSLGSDAAEEEPFTSPITQRHIPRIPREDRMQLPYPSIQMMSTILNAVKESLSRDPQDSPGHDPQSSLQALANLAILLDTGQLHTGSIAALIHALYSCPKGDHLIWIREREQARPKRVKAYPYFQRVLMRLIDSLYDPAVVASRLRLDLRSYNALLFYSLRHRLSSTLASRVLDHMCMHRNPPLQPNIVTYNILLRSGTLVRRMDLSETALAALRAHKLNASHGIMVEADQSQLKPKRVSKTVLVSGPLGFSTTLHQLQNAPFHVPALLQKPSNDVAADAFTLGSYIMHLTSTGSPEVVADILFFILPELRTVSHPSWGALTPEQRDAIRYESREASLRRAVQLGPHVFAALINSLAKAGKPGLAERVWLLAKQGEAASWIPNFAPEFSPWYLPVHAYTSMLQCYAKQARRASSILRCGQNRAMHSLMENPGDWKPGSRPVRGWAGFVHATRQAQTGKVTRRTRSGERAALILYGSMQSGGEAVYSSLLALHQRAQEPSSHVVVPSPDARFFNAALELFGHHPHRPSRAKRRSRSSWRHALRIATTRYEHEGIVSPLWNKALQQVMEGMVAAGFDIPIGYRNLSIGHWISSAQRPEHTPQTLTRRPYAFPPVRRRFLPHSLSIAKTRGLPVRPPHRVHRRQAWR</sequence>
<evidence type="ECO:0000313" key="2">
    <source>
        <dbReference type="EMBL" id="CCM03974.1"/>
    </source>
</evidence>
<evidence type="ECO:0000256" key="1">
    <source>
        <dbReference type="SAM" id="MobiDB-lite"/>
    </source>
</evidence>
<proteinExistence type="predicted"/>
<dbReference type="Gene3D" id="1.25.40.10">
    <property type="entry name" value="Tetratricopeptide repeat domain"/>
    <property type="match status" value="1"/>
</dbReference>
<dbReference type="STRING" id="599839.J4H3W9"/>